<evidence type="ECO:0000256" key="1">
    <source>
        <dbReference type="ARBA" id="ARBA00004245"/>
    </source>
</evidence>
<dbReference type="Ensembl" id="ENSCCNT00000005636.1">
    <property type="protein sequence ID" value="ENSCCNP00000004303.1"/>
    <property type="gene ID" value="ENSCCNG00000004361.1"/>
</dbReference>
<dbReference type="Gene3D" id="1.20.900.10">
    <property type="entry name" value="Dbl homology (DH) domain"/>
    <property type="match status" value="1"/>
</dbReference>
<dbReference type="InterPro" id="IPR011993">
    <property type="entry name" value="PH-like_dom_sf"/>
</dbReference>
<accession>A0A8C0W6X1</accession>
<keyword evidence="2" id="KW-0963">Cytoplasm</keyword>
<feature type="compositionally biased region" description="Acidic residues" evidence="9">
    <location>
        <begin position="40"/>
        <end position="53"/>
    </location>
</feature>
<sequence>MEHDVEEASKEPTDNEELLTGAQEPETATANLEISKEDREDATDSGDQVDQEEPADHSEDTDQGNVAAATQEMRDPRGGEGPMQDDSTEEGFQIIPFESDSMEDFVTSFTGSPYEFFPTESTSFCSESYSLSELAKGLDSEQLSTPGVCTEEIPDTGPSRGQHDALQGGAGEESSVVMLEDTADDSLSNPYVIGVDLMCQAAPGEGGVSEPQAASDAMSVYDVKGEEGSDAECGLLSVDRKNIVTRTRPHSGKVAGYVPETVPEETGPEGGSSAVGIGAATEEVRKTASLEAKPLEVSRALSAKPRAFSLYPRSFSVEGREIPVSVYREPEGAGAEDQRIKRKEDNLSLPCVIGSSGSFSQRNHLPSSGTSTPSSMVDIPPPFDLACITKKPITKSSPSLLIESDSPDKGTKKKKSSFKRFLALTFKKKTENKVHVDVNMSSSRSSSESSYHGPARILELDRRSLSNSPQLKTRAGKLRACESPSSLIFYRDGKRKGVPFSRTVSRVESFEDRSRPPFLPLPLTKPRSISFPNADTSDYENIPAMSSDYENIQIPPRRPARASTFTKLFEEQSRALSTANENDGYVDMSSFSAFESKQQSADQEAESAYTEPYKVCSISAAPREDLTSDEEQGSSEEEDGALRDPSLTSKVEGQSRALVIAQELLSSEKAYQPVGNRPLGFQDFHGAVMRALDDMDQEGRDLLAREELQRGLSELPAIHDLHRGILEELEQRLSDWESQQKVADIFLAREQEFEHHSAHILQFDRNLGLLAESCLRCPQLAAAVREFDQPGGSWSVKHRLLRVVQRLFQYQVLLTDYLNNLSPDSAEYDSTQGKSSENQRRGCDPVSSSLPYPGSENLQKLVHIEHSVQGQGDLLQPGREFLKEGTLMKVRGKNRHPRHLFLMSDVLLYTYPQKDGKYRLKSSLPVASMKVSRPVMERVPYALKVETPETCLMLSASSCAERDEWHGCLSRAVPEDYKTQALAAFHHGVEIRERLGVSLGERPPTLVPVTHVMMCMNCGCDFSLTLRRHHCHACGKIVCRNCSRNKYPLKYLKDRMAKVCDGCFGELKKRGGAISGPMRERPVSMSFPLSSPRFSSVFLSISPATFKKQKKVSSALTEDKVALESIPLLGFTIAPEKEGSGEVGPVFHLYHKKTLFYSFKAEDASSAQRWMEAMEDASVL</sequence>
<keyword evidence="4" id="KW-0479">Metal-binding</keyword>
<dbReference type="InterPro" id="IPR011011">
    <property type="entry name" value="Znf_FYVE_PHD"/>
</dbReference>
<dbReference type="SUPFAM" id="SSF57903">
    <property type="entry name" value="FYVE/PHD zinc finger"/>
    <property type="match status" value="1"/>
</dbReference>
<organism evidence="13">
    <name type="scientific">Castor canadensis</name>
    <name type="common">American beaver</name>
    <dbReference type="NCBI Taxonomy" id="51338"/>
    <lineage>
        <taxon>Eukaryota</taxon>
        <taxon>Metazoa</taxon>
        <taxon>Chordata</taxon>
        <taxon>Craniata</taxon>
        <taxon>Vertebrata</taxon>
        <taxon>Euteleostomi</taxon>
        <taxon>Mammalia</taxon>
        <taxon>Eutheria</taxon>
        <taxon>Euarchontoglires</taxon>
        <taxon>Glires</taxon>
        <taxon>Rodentia</taxon>
        <taxon>Castorimorpha</taxon>
        <taxon>Castoridae</taxon>
        <taxon>Castor</taxon>
    </lineage>
</organism>
<evidence type="ECO:0000256" key="8">
    <source>
        <dbReference type="PROSITE-ProRule" id="PRU00091"/>
    </source>
</evidence>
<keyword evidence="6" id="KW-0862">Zinc</keyword>
<feature type="compositionally biased region" description="Acidic residues" evidence="9">
    <location>
        <begin position="627"/>
        <end position="639"/>
    </location>
</feature>
<feature type="region of interest" description="Disordered" evidence="9">
    <location>
        <begin position="825"/>
        <end position="849"/>
    </location>
</feature>
<dbReference type="InterPro" id="IPR000219">
    <property type="entry name" value="DH_dom"/>
</dbReference>
<dbReference type="PROSITE" id="PS50003">
    <property type="entry name" value="PH_DOMAIN"/>
    <property type="match status" value="1"/>
</dbReference>
<evidence type="ECO:0000256" key="5">
    <source>
        <dbReference type="ARBA" id="ARBA00022771"/>
    </source>
</evidence>
<dbReference type="InterPro" id="IPR000306">
    <property type="entry name" value="Znf_FYVE"/>
</dbReference>
<dbReference type="PROSITE" id="PS50010">
    <property type="entry name" value="DH_2"/>
    <property type="match status" value="1"/>
</dbReference>
<feature type="domain" description="PH" evidence="10">
    <location>
        <begin position="880"/>
        <end position="974"/>
    </location>
</feature>
<feature type="domain" description="DH" evidence="11">
    <location>
        <begin position="656"/>
        <end position="832"/>
    </location>
</feature>
<feature type="domain" description="FYVE-type" evidence="12">
    <location>
        <begin position="1015"/>
        <end position="1068"/>
    </location>
</feature>
<evidence type="ECO:0000256" key="4">
    <source>
        <dbReference type="ARBA" id="ARBA00022723"/>
    </source>
</evidence>
<evidence type="ECO:0000256" key="7">
    <source>
        <dbReference type="ARBA" id="ARBA00023212"/>
    </source>
</evidence>
<feature type="compositionally biased region" description="Polar residues" evidence="9">
    <location>
        <begin position="825"/>
        <end position="836"/>
    </location>
</feature>
<proteinExistence type="predicted"/>
<dbReference type="PROSITE" id="PS50178">
    <property type="entry name" value="ZF_FYVE"/>
    <property type="match status" value="1"/>
</dbReference>
<dbReference type="InterPro" id="IPR051092">
    <property type="entry name" value="FYVE_RhoGEF_PH"/>
</dbReference>
<dbReference type="SMART" id="SM00233">
    <property type="entry name" value="PH"/>
    <property type="match status" value="2"/>
</dbReference>
<evidence type="ECO:0000259" key="10">
    <source>
        <dbReference type="PROSITE" id="PS50003"/>
    </source>
</evidence>
<dbReference type="PANTHER" id="PTHR12673:SF13">
    <property type="entry name" value="FYVE, RHOGEF AND PH DOMAIN-CONTAINING PROTEIN 5"/>
    <property type="match status" value="1"/>
</dbReference>
<evidence type="ECO:0000259" key="11">
    <source>
        <dbReference type="PROSITE" id="PS50010"/>
    </source>
</evidence>
<feature type="region of interest" description="Disordered" evidence="9">
    <location>
        <begin position="1"/>
        <end position="93"/>
    </location>
</feature>
<dbReference type="SMART" id="SM00325">
    <property type="entry name" value="RhoGEF"/>
    <property type="match status" value="1"/>
</dbReference>
<dbReference type="Pfam" id="PF01363">
    <property type="entry name" value="FYVE"/>
    <property type="match status" value="1"/>
</dbReference>
<dbReference type="InterPro" id="IPR017455">
    <property type="entry name" value="Znf_FYVE-rel"/>
</dbReference>
<protein>
    <recommendedName>
        <fullName evidence="14">FYVE, RhoGEF and PH domain-containing protein 5</fullName>
    </recommendedName>
</protein>
<dbReference type="Gene3D" id="3.30.40.10">
    <property type="entry name" value="Zinc/RING finger domain, C3HC4 (zinc finger)"/>
    <property type="match status" value="1"/>
</dbReference>
<name>A0A8C0W6X1_CASCN</name>
<dbReference type="AlphaFoldDB" id="A0A8C0W6X1"/>
<feature type="region of interest" description="Disordered" evidence="9">
    <location>
        <begin position="254"/>
        <end position="275"/>
    </location>
</feature>
<evidence type="ECO:0008006" key="14">
    <source>
        <dbReference type="Google" id="ProtNLM"/>
    </source>
</evidence>
<dbReference type="Pfam" id="PF00169">
    <property type="entry name" value="PH"/>
    <property type="match status" value="1"/>
</dbReference>
<dbReference type="InterPro" id="IPR013083">
    <property type="entry name" value="Znf_RING/FYVE/PHD"/>
</dbReference>
<dbReference type="GO" id="GO:0008270">
    <property type="term" value="F:zinc ion binding"/>
    <property type="evidence" value="ECO:0007669"/>
    <property type="project" value="UniProtKB-KW"/>
</dbReference>
<dbReference type="Pfam" id="PF00621">
    <property type="entry name" value="RhoGEF"/>
    <property type="match status" value="1"/>
</dbReference>
<dbReference type="CDD" id="cd15742">
    <property type="entry name" value="FYVE_FGD5"/>
    <property type="match status" value="1"/>
</dbReference>
<keyword evidence="5 8" id="KW-0863">Zinc-finger</keyword>
<dbReference type="InterPro" id="IPR035899">
    <property type="entry name" value="DBL_dom_sf"/>
</dbReference>
<dbReference type="GO" id="GO:0005085">
    <property type="term" value="F:guanyl-nucleotide exchange factor activity"/>
    <property type="evidence" value="ECO:0007669"/>
    <property type="project" value="UniProtKB-KW"/>
</dbReference>
<keyword evidence="7" id="KW-0206">Cytoskeleton</keyword>
<dbReference type="GO" id="GO:0005856">
    <property type="term" value="C:cytoskeleton"/>
    <property type="evidence" value="ECO:0007669"/>
    <property type="project" value="UniProtKB-SubCell"/>
</dbReference>
<evidence type="ECO:0000256" key="2">
    <source>
        <dbReference type="ARBA" id="ARBA00022490"/>
    </source>
</evidence>
<reference evidence="13" key="1">
    <citation type="submission" date="2023-09" db="UniProtKB">
        <authorList>
            <consortium name="Ensembl"/>
        </authorList>
    </citation>
    <scope>IDENTIFICATION</scope>
</reference>
<dbReference type="GO" id="GO:0005737">
    <property type="term" value="C:cytoplasm"/>
    <property type="evidence" value="ECO:0007669"/>
    <property type="project" value="TreeGrafter"/>
</dbReference>
<evidence type="ECO:0000259" key="12">
    <source>
        <dbReference type="PROSITE" id="PS50178"/>
    </source>
</evidence>
<keyword evidence="3" id="KW-0344">Guanine-nucleotide releasing factor</keyword>
<feature type="compositionally biased region" description="Basic and acidic residues" evidence="9">
    <location>
        <begin position="1"/>
        <end position="13"/>
    </location>
</feature>
<dbReference type="InterPro" id="IPR001849">
    <property type="entry name" value="PH_domain"/>
</dbReference>
<comment type="subcellular location">
    <subcellularLocation>
        <location evidence="1">Cytoplasm</location>
        <location evidence="1">Cytoskeleton</location>
    </subcellularLocation>
</comment>
<gene>
    <name evidence="13" type="primary">Fgd5</name>
</gene>
<feature type="region of interest" description="Disordered" evidence="9">
    <location>
        <begin position="142"/>
        <end position="168"/>
    </location>
</feature>
<dbReference type="SUPFAM" id="SSF48065">
    <property type="entry name" value="DBL homology domain (DH-domain)"/>
    <property type="match status" value="1"/>
</dbReference>
<dbReference type="Gene3D" id="2.30.29.30">
    <property type="entry name" value="Pleckstrin-homology domain (PH domain)/Phosphotyrosine-binding domain (PTB)"/>
    <property type="match status" value="2"/>
</dbReference>
<dbReference type="SMART" id="SM00064">
    <property type="entry name" value="FYVE"/>
    <property type="match status" value="1"/>
</dbReference>
<feature type="region of interest" description="Disordered" evidence="9">
    <location>
        <begin position="620"/>
        <end position="649"/>
    </location>
</feature>
<evidence type="ECO:0000256" key="3">
    <source>
        <dbReference type="ARBA" id="ARBA00022658"/>
    </source>
</evidence>
<evidence type="ECO:0000256" key="6">
    <source>
        <dbReference type="ARBA" id="ARBA00022833"/>
    </source>
</evidence>
<dbReference type="PANTHER" id="PTHR12673">
    <property type="entry name" value="FACIOGENITAL DYSPLASIA PROTEIN"/>
    <property type="match status" value="1"/>
</dbReference>
<dbReference type="SUPFAM" id="SSF50729">
    <property type="entry name" value="PH domain-like"/>
    <property type="match status" value="2"/>
</dbReference>
<evidence type="ECO:0000313" key="13">
    <source>
        <dbReference type="Ensembl" id="ENSCCNP00000004303.1"/>
    </source>
</evidence>
<evidence type="ECO:0000256" key="9">
    <source>
        <dbReference type="SAM" id="MobiDB-lite"/>
    </source>
</evidence>